<protein>
    <submittedName>
        <fullName evidence="2">Alpha-1,3 mannosyltransferase</fullName>
    </submittedName>
</protein>
<dbReference type="OrthoDB" id="430354at2759"/>
<dbReference type="VEuPathDB" id="FungiDB:I7I51_08314"/>
<evidence type="ECO:0000313" key="2">
    <source>
        <dbReference type="EMBL" id="QSS58884.1"/>
    </source>
</evidence>
<proteinExistence type="predicted"/>
<organism evidence="2 3">
    <name type="scientific">Ajellomyces capsulatus</name>
    <name type="common">Darling's disease fungus</name>
    <name type="synonym">Histoplasma capsulatum</name>
    <dbReference type="NCBI Taxonomy" id="5037"/>
    <lineage>
        <taxon>Eukaryota</taxon>
        <taxon>Fungi</taxon>
        <taxon>Dikarya</taxon>
        <taxon>Ascomycota</taxon>
        <taxon>Pezizomycotina</taxon>
        <taxon>Eurotiomycetes</taxon>
        <taxon>Eurotiomycetidae</taxon>
        <taxon>Onygenales</taxon>
        <taxon>Ajellomycetaceae</taxon>
        <taxon>Histoplasma</taxon>
    </lineage>
</organism>
<feature type="region of interest" description="Disordered" evidence="1">
    <location>
        <begin position="201"/>
        <end position="229"/>
    </location>
</feature>
<dbReference type="GO" id="GO:0016757">
    <property type="term" value="F:glycosyltransferase activity"/>
    <property type="evidence" value="ECO:0007669"/>
    <property type="project" value="UniProtKB-KW"/>
</dbReference>
<accession>A0A8A1M2I5</accession>
<keyword evidence="2" id="KW-0328">Glycosyltransferase</keyword>
<keyword evidence="2" id="KW-0808">Transferase</keyword>
<gene>
    <name evidence="2" type="ORF">I7I51_08314</name>
</gene>
<dbReference type="AlphaFoldDB" id="A0A8A1M2I5"/>
<feature type="compositionally biased region" description="Polar residues" evidence="1">
    <location>
        <begin position="216"/>
        <end position="229"/>
    </location>
</feature>
<evidence type="ECO:0000313" key="3">
    <source>
        <dbReference type="Proteomes" id="UP000663671"/>
    </source>
</evidence>
<sequence length="229" mass="26395">MYWATKTLVRGLPRQAENAPRGYYKGSKLDGKQRVVESQRMGSQTLYSLVSGRSFLLTPMRCFSRTRKRCWKKNYIQEQVHYSSKDRRIIPESKKEFLQQILPRPISRKTMVTRFRTGESGHMQESGVVGGDRWRHFMTVLLDENKIGVNDMVSVEYAFFDIIAIFHTLTPSKRHSGLVGNMLGIHSMHFANGKRALLGRLSPSEDDERPHLITKSPFSQSTRTGARHH</sequence>
<dbReference type="EMBL" id="CP069109">
    <property type="protein sequence ID" value="QSS58884.1"/>
    <property type="molecule type" value="Genomic_DNA"/>
</dbReference>
<evidence type="ECO:0000256" key="1">
    <source>
        <dbReference type="SAM" id="MobiDB-lite"/>
    </source>
</evidence>
<name>A0A8A1M2I5_AJECA</name>
<dbReference type="Proteomes" id="UP000663671">
    <property type="component" value="Chromosome 2"/>
</dbReference>
<reference evidence="2" key="1">
    <citation type="submission" date="2021-01" db="EMBL/GenBank/DDBJ databases">
        <title>Chromosome-level genome assembly of a human fungal pathogen reveals clustering of transcriptionally co-regulated genes.</title>
        <authorList>
            <person name="Voorhies M."/>
            <person name="Cohen S."/>
            <person name="Shea T.P."/>
            <person name="Petrus S."/>
            <person name="Munoz J.F."/>
            <person name="Poplawski S."/>
            <person name="Goldman W.E."/>
            <person name="Michael T."/>
            <person name="Cuomo C.A."/>
            <person name="Sil A."/>
            <person name="Beyhan S."/>
        </authorList>
    </citation>
    <scope>NUCLEOTIDE SEQUENCE</scope>
    <source>
        <strain evidence="2">WU24</strain>
    </source>
</reference>